<feature type="domain" description="PIN" evidence="1">
    <location>
        <begin position="4"/>
        <end position="116"/>
    </location>
</feature>
<evidence type="ECO:0000313" key="2">
    <source>
        <dbReference type="EMBL" id="MFD0848343.1"/>
    </source>
</evidence>
<proteinExistence type="predicted"/>
<dbReference type="PANTHER" id="PTHR39664">
    <property type="match status" value="1"/>
</dbReference>
<sequence length="129" mass="13703">MKAVDTNVLVRVLMRDTPAQTEAAERALKDGAMIPLTVLLETGWVLSSRYGLSRADIVDALSTVVDLPGIVVPEADAVRWALGRFAEKGDLGDLLHLAASAGATAFQTFDRRFAKVVGDTPPLAVETLG</sequence>
<dbReference type="Proteomes" id="UP001597124">
    <property type="component" value="Unassembled WGS sequence"/>
</dbReference>
<evidence type="ECO:0000313" key="3">
    <source>
        <dbReference type="Proteomes" id="UP001597124"/>
    </source>
</evidence>
<dbReference type="InterPro" id="IPR002716">
    <property type="entry name" value="PIN_dom"/>
</dbReference>
<evidence type="ECO:0000259" key="1">
    <source>
        <dbReference type="Pfam" id="PF01850"/>
    </source>
</evidence>
<dbReference type="CDD" id="cd18683">
    <property type="entry name" value="PIN_VapC-like"/>
    <property type="match status" value="1"/>
</dbReference>
<protein>
    <submittedName>
        <fullName evidence="2">Type II toxin-antitoxin system VapC family toxin</fullName>
    </submittedName>
</protein>
<gene>
    <name evidence="2" type="ORF">ACFQ00_08405</name>
</gene>
<keyword evidence="3" id="KW-1185">Reference proteome</keyword>
<organism evidence="2 3">
    <name type="scientific">Sphingosinicella xenopeptidilytica</name>
    <dbReference type="NCBI Taxonomy" id="364098"/>
    <lineage>
        <taxon>Bacteria</taxon>
        <taxon>Pseudomonadati</taxon>
        <taxon>Pseudomonadota</taxon>
        <taxon>Alphaproteobacteria</taxon>
        <taxon>Sphingomonadales</taxon>
        <taxon>Sphingosinicellaceae</taxon>
        <taxon>Sphingosinicella</taxon>
    </lineage>
</organism>
<dbReference type="RefSeq" id="WP_381488955.1">
    <property type="nucleotide sequence ID" value="NZ_JBHTIK010000005.1"/>
</dbReference>
<dbReference type="SUPFAM" id="SSF88723">
    <property type="entry name" value="PIN domain-like"/>
    <property type="match status" value="1"/>
</dbReference>
<comment type="caution">
    <text evidence="2">The sequence shown here is derived from an EMBL/GenBank/DDBJ whole genome shotgun (WGS) entry which is preliminary data.</text>
</comment>
<dbReference type="Gene3D" id="3.40.50.1010">
    <property type="entry name" value="5'-nuclease"/>
    <property type="match status" value="1"/>
</dbReference>
<dbReference type="PANTHER" id="PTHR39664:SF2">
    <property type="entry name" value="NUCLEIC ACID-BINDING PROTEIN, CONTAINING PIN DOMAIN-RELATED"/>
    <property type="match status" value="1"/>
</dbReference>
<accession>A0ABW3C2Z4</accession>
<reference evidence="3" key="1">
    <citation type="journal article" date="2019" name="Int. J. Syst. Evol. Microbiol.">
        <title>The Global Catalogue of Microorganisms (GCM) 10K type strain sequencing project: providing services to taxonomists for standard genome sequencing and annotation.</title>
        <authorList>
            <consortium name="The Broad Institute Genomics Platform"/>
            <consortium name="The Broad Institute Genome Sequencing Center for Infectious Disease"/>
            <person name="Wu L."/>
            <person name="Ma J."/>
        </authorList>
    </citation>
    <scope>NUCLEOTIDE SEQUENCE [LARGE SCALE GENOMIC DNA]</scope>
    <source>
        <strain evidence="3">CCUG 52537</strain>
    </source>
</reference>
<name>A0ABW3C2Z4_SPHXN</name>
<dbReference type="EMBL" id="JBHTIK010000005">
    <property type="protein sequence ID" value="MFD0848343.1"/>
    <property type="molecule type" value="Genomic_DNA"/>
</dbReference>
<dbReference type="InterPro" id="IPR029060">
    <property type="entry name" value="PIN-like_dom_sf"/>
</dbReference>
<dbReference type="Pfam" id="PF01850">
    <property type="entry name" value="PIN"/>
    <property type="match status" value="1"/>
</dbReference>